<keyword evidence="1" id="KW-0092">Biotin</keyword>
<dbReference type="CDD" id="cd06850">
    <property type="entry name" value="biotinyl_domain"/>
    <property type="match status" value="1"/>
</dbReference>
<dbReference type="STRING" id="1280514.AXFE_20250"/>
<dbReference type="RefSeq" id="WP_052605667.1">
    <property type="nucleotide sequence ID" value="NZ_JXYS01000065.1"/>
</dbReference>
<dbReference type="Proteomes" id="UP000032360">
    <property type="component" value="Unassembled WGS sequence"/>
</dbReference>
<organism evidence="3 4">
    <name type="scientific">Acidithrix ferrooxidans</name>
    <dbReference type="NCBI Taxonomy" id="1280514"/>
    <lineage>
        <taxon>Bacteria</taxon>
        <taxon>Bacillati</taxon>
        <taxon>Actinomycetota</taxon>
        <taxon>Acidimicrobiia</taxon>
        <taxon>Acidimicrobiales</taxon>
        <taxon>Acidimicrobiaceae</taxon>
        <taxon>Acidithrix</taxon>
    </lineage>
</organism>
<feature type="domain" description="Lipoyl-binding" evidence="2">
    <location>
        <begin position="1"/>
        <end position="69"/>
    </location>
</feature>
<evidence type="ECO:0000313" key="4">
    <source>
        <dbReference type="Proteomes" id="UP000032360"/>
    </source>
</evidence>
<dbReference type="PANTHER" id="PTHR45266:SF3">
    <property type="entry name" value="OXALOACETATE DECARBOXYLASE ALPHA CHAIN"/>
    <property type="match status" value="1"/>
</dbReference>
<gene>
    <name evidence="3" type="primary">yngHB</name>
    <name evidence="3" type="ORF">AXFE_20250</name>
</gene>
<dbReference type="AlphaFoldDB" id="A0A0D8HH56"/>
<protein>
    <submittedName>
        <fullName evidence="3">Biotin/lipoyl attachment protein</fullName>
    </submittedName>
</protein>
<dbReference type="EMBL" id="JXYS01000065">
    <property type="protein sequence ID" value="KJF17112.1"/>
    <property type="molecule type" value="Genomic_DNA"/>
</dbReference>
<dbReference type="Pfam" id="PF00364">
    <property type="entry name" value="Biotin_lipoyl"/>
    <property type="match status" value="1"/>
</dbReference>
<dbReference type="InterPro" id="IPR050709">
    <property type="entry name" value="Biotin_Carboxyl_Carrier/Decarb"/>
</dbReference>
<dbReference type="InterPro" id="IPR011053">
    <property type="entry name" value="Single_hybrid_motif"/>
</dbReference>
<dbReference type="OrthoDB" id="163546at2"/>
<evidence type="ECO:0000313" key="3">
    <source>
        <dbReference type="EMBL" id="KJF17112.1"/>
    </source>
</evidence>
<dbReference type="SUPFAM" id="SSF51230">
    <property type="entry name" value="Single hybrid motif"/>
    <property type="match status" value="1"/>
</dbReference>
<dbReference type="PROSITE" id="PS50968">
    <property type="entry name" value="BIOTINYL_LIPOYL"/>
    <property type="match status" value="1"/>
</dbReference>
<dbReference type="PANTHER" id="PTHR45266">
    <property type="entry name" value="OXALOACETATE DECARBOXYLASE ALPHA CHAIN"/>
    <property type="match status" value="1"/>
</dbReference>
<accession>A0A0D8HH56</accession>
<comment type="caution">
    <text evidence="3">The sequence shown here is derived from an EMBL/GenBank/DDBJ whole genome shotgun (WGS) entry which is preliminary data.</text>
</comment>
<dbReference type="InterPro" id="IPR000089">
    <property type="entry name" value="Biotin_lipoyl"/>
</dbReference>
<name>A0A0D8HH56_9ACTN</name>
<dbReference type="Gene3D" id="2.40.50.100">
    <property type="match status" value="1"/>
</dbReference>
<dbReference type="FunFam" id="2.40.50.100:FF:000003">
    <property type="entry name" value="Acetyl-CoA carboxylase biotin carboxyl carrier protein"/>
    <property type="match status" value="1"/>
</dbReference>
<keyword evidence="4" id="KW-1185">Reference proteome</keyword>
<reference evidence="3 4" key="1">
    <citation type="submission" date="2015-01" db="EMBL/GenBank/DDBJ databases">
        <title>Draft genome of the acidophilic iron oxidizer Acidithrix ferrooxidans strain Py-F3.</title>
        <authorList>
            <person name="Poehlein A."/>
            <person name="Eisen S."/>
            <person name="Schloemann M."/>
            <person name="Johnson B.D."/>
            <person name="Daniel R."/>
            <person name="Muehling M."/>
        </authorList>
    </citation>
    <scope>NUCLEOTIDE SEQUENCE [LARGE SCALE GENOMIC DNA]</scope>
    <source>
        <strain evidence="3 4">Py-F3</strain>
    </source>
</reference>
<evidence type="ECO:0000256" key="1">
    <source>
        <dbReference type="ARBA" id="ARBA00023267"/>
    </source>
</evidence>
<sequence length="69" mass="7112">MKIVSPMSGTLITFSVAVGSSISKGDDVAIIESMKMEIPVSAETDGVVAKLSLAPGDFVEEGQTIIELA</sequence>
<proteinExistence type="predicted"/>
<evidence type="ECO:0000259" key="2">
    <source>
        <dbReference type="PROSITE" id="PS50968"/>
    </source>
</evidence>